<evidence type="ECO:0000256" key="27">
    <source>
        <dbReference type="ARBA" id="ARBA00048013"/>
    </source>
</evidence>
<dbReference type="EMBL" id="CAWYQH010000119">
    <property type="protein sequence ID" value="CAK8691661.1"/>
    <property type="molecule type" value="Genomic_DNA"/>
</dbReference>
<evidence type="ECO:0000256" key="2">
    <source>
        <dbReference type="ARBA" id="ARBA00006528"/>
    </source>
</evidence>
<comment type="similarity">
    <text evidence="2">Belongs to the bile acid:sodium symporter (BASS) (TC 2.A.28) family.</text>
</comment>
<keyword evidence="5" id="KW-0813">Transport</keyword>
<name>A0ABP0GIT1_CLALP</name>
<comment type="catalytic activity">
    <reaction evidence="25">
        <text>tauroursodeoxycholate(out) + 2 Na(+)(out) = tauroursodeoxycholate(in) + 2 Na(+)(in)</text>
        <dbReference type="Rhea" id="RHEA:71927"/>
        <dbReference type="ChEBI" id="CHEBI:29101"/>
        <dbReference type="ChEBI" id="CHEBI:132028"/>
    </reaction>
</comment>
<comment type="catalytic activity">
    <reaction evidence="30">
        <text>tauronorcholate(out) + 2 Na(+)(out) = tauronorcholate(in) + 2 Na(+)(in)</text>
        <dbReference type="Rhea" id="RHEA:71915"/>
        <dbReference type="ChEBI" id="CHEBI:29101"/>
        <dbReference type="ChEBI" id="CHEBI:191405"/>
    </reaction>
</comment>
<comment type="catalytic activity">
    <reaction evidence="21">
        <text>glycocholate(out) + 2 Na(+)(out) = glycocholate(in) + 2 Na(+)(in)</text>
        <dbReference type="Rhea" id="RHEA:71935"/>
        <dbReference type="ChEBI" id="CHEBI:29101"/>
        <dbReference type="ChEBI" id="CHEBI:29746"/>
    </reaction>
</comment>
<comment type="caution">
    <text evidence="33">The sequence shown here is derived from an EMBL/GenBank/DDBJ whole genome shotgun (WGS) entry which is preliminary data.</text>
</comment>
<evidence type="ECO:0000256" key="26">
    <source>
        <dbReference type="ARBA" id="ARBA00047743"/>
    </source>
</evidence>
<dbReference type="Gene3D" id="1.20.1530.20">
    <property type="match status" value="1"/>
</dbReference>
<keyword evidence="7 32" id="KW-0812">Transmembrane</keyword>
<dbReference type="PANTHER" id="PTHR10361:SF19">
    <property type="entry name" value="ILEAL SODIUM_BILE ACID COTRANSPORTER"/>
    <property type="match status" value="1"/>
</dbReference>
<evidence type="ECO:0000256" key="5">
    <source>
        <dbReference type="ARBA" id="ARBA00022448"/>
    </source>
</evidence>
<evidence type="ECO:0000256" key="25">
    <source>
        <dbReference type="ARBA" id="ARBA00047596"/>
    </source>
</evidence>
<evidence type="ECO:0000313" key="33">
    <source>
        <dbReference type="EMBL" id="CAK8691661.1"/>
    </source>
</evidence>
<proteinExistence type="inferred from homology"/>
<feature type="compositionally biased region" description="Basic and acidic residues" evidence="31">
    <location>
        <begin position="349"/>
        <end position="367"/>
    </location>
</feature>
<keyword evidence="34" id="KW-1185">Reference proteome</keyword>
<comment type="catalytic activity">
    <reaction evidence="24">
        <text>tauroallocholate(out) + 2 Na(+)(out) = tauroallocholate(in) + 2 Na(+)(in)</text>
        <dbReference type="Rhea" id="RHEA:51840"/>
        <dbReference type="ChEBI" id="CHEBI:29101"/>
        <dbReference type="ChEBI" id="CHEBI:191406"/>
    </reaction>
</comment>
<feature type="region of interest" description="Disordered" evidence="31">
    <location>
        <begin position="338"/>
        <end position="367"/>
    </location>
</feature>
<sequence length="367" mass="39772">MLSMEDTGVSMPTVIEESLINDSFDNSSSGFEFCSAHQRKPPTITGMPLVVQVTLVLVMFGIGCSTNLQMVWAYMKQPKSFLSALTLQLVMLPFLGFVLSKIFRLTAPEALGVIIQSVCPGGGLSNAATYWLDGDVDMSVVLTTASTTLAAGTMPLWLFVYPKALGISESCLKIPFATLGLAFLGILVPILLGLAVKYKFPKVSAILPKVLCSLCPIIGIVCAIWTFPNIDPTLSWRQVVVAIALFGLAGVLSYLLSRITWFDYSVAARRTVVVETVIQNSPLGVGIALLSLDLFSPEFAPVFMFFPLYFGLQMGTCLMAVAIYVICKRRGVRCLQPSVGDAENPQHSPQEEPLKFGHGEEKPENSV</sequence>
<gene>
    <name evidence="33" type="ORF">CVLEPA_LOCUS24424</name>
</gene>
<evidence type="ECO:0000256" key="10">
    <source>
        <dbReference type="ARBA" id="ARBA00023053"/>
    </source>
</evidence>
<evidence type="ECO:0000256" key="7">
    <source>
        <dbReference type="ARBA" id="ARBA00022692"/>
    </source>
</evidence>
<keyword evidence="8" id="KW-0769">Symport</keyword>
<evidence type="ECO:0000256" key="1">
    <source>
        <dbReference type="ARBA" id="ARBA00004141"/>
    </source>
</evidence>
<keyword evidence="11" id="KW-0445">Lipid transport</keyword>
<keyword evidence="14" id="KW-0325">Glycoprotein</keyword>
<evidence type="ECO:0000256" key="17">
    <source>
        <dbReference type="ARBA" id="ARBA00031381"/>
    </source>
</evidence>
<evidence type="ECO:0000256" key="31">
    <source>
        <dbReference type="SAM" id="MobiDB-lite"/>
    </source>
</evidence>
<evidence type="ECO:0000256" key="23">
    <source>
        <dbReference type="ARBA" id="ARBA00046038"/>
    </source>
</evidence>
<evidence type="ECO:0000256" key="21">
    <source>
        <dbReference type="ARBA" id="ARBA00034215"/>
    </source>
</evidence>
<evidence type="ECO:0000256" key="16">
    <source>
        <dbReference type="ARBA" id="ARBA00030792"/>
    </source>
</evidence>
<evidence type="ECO:0000256" key="11">
    <source>
        <dbReference type="ARBA" id="ARBA00023055"/>
    </source>
</evidence>
<feature type="transmembrane region" description="Helical" evidence="32">
    <location>
        <begin position="49"/>
        <end position="75"/>
    </location>
</feature>
<organism evidence="33 34">
    <name type="scientific">Clavelina lepadiformis</name>
    <name type="common">Light-bulb sea squirt</name>
    <name type="synonym">Ascidia lepadiformis</name>
    <dbReference type="NCBI Taxonomy" id="159417"/>
    <lineage>
        <taxon>Eukaryota</taxon>
        <taxon>Metazoa</taxon>
        <taxon>Chordata</taxon>
        <taxon>Tunicata</taxon>
        <taxon>Ascidiacea</taxon>
        <taxon>Aplousobranchia</taxon>
        <taxon>Clavelinidae</taxon>
        <taxon>Clavelina</taxon>
    </lineage>
</organism>
<comment type="subunit">
    <text evidence="3">Monomer and homodimer.</text>
</comment>
<evidence type="ECO:0000256" key="15">
    <source>
        <dbReference type="ARBA" id="ARBA00023201"/>
    </source>
</evidence>
<evidence type="ECO:0000256" key="30">
    <source>
        <dbReference type="ARBA" id="ARBA00049276"/>
    </source>
</evidence>
<evidence type="ECO:0000256" key="20">
    <source>
        <dbReference type="ARBA" id="ARBA00033223"/>
    </source>
</evidence>
<feature type="transmembrane region" description="Helical" evidence="32">
    <location>
        <begin position="81"/>
        <end position="99"/>
    </location>
</feature>
<feature type="transmembrane region" description="Helical" evidence="32">
    <location>
        <begin position="138"/>
        <end position="160"/>
    </location>
</feature>
<evidence type="ECO:0000256" key="3">
    <source>
        <dbReference type="ARBA" id="ARBA00011407"/>
    </source>
</evidence>
<keyword evidence="10" id="KW-0915">Sodium</keyword>
<dbReference type="InterPro" id="IPR038770">
    <property type="entry name" value="Na+/solute_symporter_sf"/>
</dbReference>
<keyword evidence="12" id="KW-0406">Ion transport</keyword>
<comment type="catalytic activity">
    <reaction evidence="26">
        <text>taurodeoxycholate(out) + 2 Na(+)(out) = taurodeoxycholate(in) + 2 Na(+)(in)</text>
        <dbReference type="Rhea" id="RHEA:72087"/>
        <dbReference type="ChEBI" id="CHEBI:29101"/>
        <dbReference type="ChEBI" id="CHEBI:36261"/>
    </reaction>
</comment>
<dbReference type="InterPro" id="IPR004710">
    <property type="entry name" value="Bilac:Na_transpt"/>
</dbReference>
<keyword evidence="15" id="KW-0739">Sodium transport</keyword>
<evidence type="ECO:0000256" key="14">
    <source>
        <dbReference type="ARBA" id="ARBA00023180"/>
    </source>
</evidence>
<feature type="transmembrane region" description="Helical" evidence="32">
    <location>
        <begin position="111"/>
        <end position="132"/>
    </location>
</feature>
<feature type="transmembrane region" description="Helical" evidence="32">
    <location>
        <begin position="172"/>
        <end position="194"/>
    </location>
</feature>
<keyword evidence="13 32" id="KW-0472">Membrane</keyword>
<keyword evidence="6" id="KW-0597">Phosphoprotein</keyword>
<comment type="catalytic activity">
    <reaction evidence="29">
        <text>taurochenodeoxycholate(out) + 2 Na(+)(out) = taurochenodeoxycholate(in) + 2 Na(+)(in)</text>
        <dbReference type="Rhea" id="RHEA:71923"/>
        <dbReference type="ChEBI" id="CHEBI:9407"/>
        <dbReference type="ChEBI" id="CHEBI:29101"/>
    </reaction>
</comment>
<dbReference type="PANTHER" id="PTHR10361">
    <property type="entry name" value="SODIUM-BILE ACID COTRANSPORTER"/>
    <property type="match status" value="1"/>
</dbReference>
<comment type="catalytic activity">
    <reaction evidence="28">
        <text>taurocholate(out) + 2 Na(+)(out) = taurocholate(in) + 2 Na(+)(in)</text>
        <dbReference type="Rhea" id="RHEA:71875"/>
        <dbReference type="ChEBI" id="CHEBI:29101"/>
        <dbReference type="ChEBI" id="CHEBI:36257"/>
    </reaction>
</comment>
<evidence type="ECO:0000256" key="19">
    <source>
        <dbReference type="ARBA" id="ARBA00033014"/>
    </source>
</evidence>
<feature type="transmembrane region" description="Helical" evidence="32">
    <location>
        <begin position="239"/>
        <end position="256"/>
    </location>
</feature>
<dbReference type="Pfam" id="PF01758">
    <property type="entry name" value="SBF"/>
    <property type="match status" value="1"/>
</dbReference>
<keyword evidence="9 32" id="KW-1133">Transmembrane helix</keyword>
<feature type="transmembrane region" description="Helical" evidence="32">
    <location>
        <begin position="206"/>
        <end position="227"/>
    </location>
</feature>
<comment type="subcellular location">
    <subcellularLocation>
        <location evidence="1">Membrane</location>
        <topology evidence="1">Multi-pass membrane protein</topology>
    </subcellularLocation>
</comment>
<comment type="catalytic activity">
    <reaction evidence="22">
        <text>cholate(out) + 2 Na(+)(out) = cholate(in) + 2 Na(+)(in)</text>
        <dbReference type="Rhea" id="RHEA:71911"/>
        <dbReference type="ChEBI" id="CHEBI:29101"/>
        <dbReference type="ChEBI" id="CHEBI:29747"/>
    </reaction>
</comment>
<evidence type="ECO:0000256" key="13">
    <source>
        <dbReference type="ARBA" id="ARBA00023136"/>
    </source>
</evidence>
<evidence type="ECO:0000256" key="8">
    <source>
        <dbReference type="ARBA" id="ARBA00022847"/>
    </source>
</evidence>
<evidence type="ECO:0000313" key="34">
    <source>
        <dbReference type="Proteomes" id="UP001642483"/>
    </source>
</evidence>
<dbReference type="Proteomes" id="UP001642483">
    <property type="component" value="Unassembled WGS sequence"/>
</dbReference>
<evidence type="ECO:0000256" key="12">
    <source>
        <dbReference type="ARBA" id="ARBA00023065"/>
    </source>
</evidence>
<accession>A0ABP0GIT1</accession>
<evidence type="ECO:0000256" key="22">
    <source>
        <dbReference type="ARBA" id="ARBA00034231"/>
    </source>
</evidence>
<evidence type="ECO:0000256" key="9">
    <source>
        <dbReference type="ARBA" id="ARBA00022989"/>
    </source>
</evidence>
<evidence type="ECO:0000256" key="28">
    <source>
        <dbReference type="ARBA" id="ARBA00048327"/>
    </source>
</evidence>
<dbReference type="InterPro" id="IPR002657">
    <property type="entry name" value="BilAc:Na_symport/Acr3"/>
</dbReference>
<evidence type="ECO:0000256" key="4">
    <source>
        <dbReference type="ARBA" id="ARBA00013351"/>
    </source>
</evidence>
<comment type="function">
    <text evidence="23">Plays a critical role in the sodium-dependent reabsorption of bile acids from the lumen of the small intestine. Transports various bile acids, unconjugated or conjugated, such as cholate and taurocholate. Also responsible for bile acid transport in the renal proximal tubules, a salvage mechanism that helps conserve bile acids. Works collaboratively with the Na(+)-taurocholate cotransporting polypeptide (NTCP), the organic solute transporter (OST), and the bile salt export pump (BSEP), to ensure efficacious biological recycling of bile acids during enterohepatic circulation.</text>
</comment>
<evidence type="ECO:0000256" key="18">
    <source>
        <dbReference type="ARBA" id="ARBA00032438"/>
    </source>
</evidence>
<evidence type="ECO:0000256" key="32">
    <source>
        <dbReference type="SAM" id="Phobius"/>
    </source>
</evidence>
<protein>
    <recommendedName>
        <fullName evidence="4">Ileal sodium/bile acid cotransporter</fullName>
    </recommendedName>
    <alternativeName>
        <fullName evidence="18">Apical sodium-dependent bile acid transporter</fullName>
    </alternativeName>
    <alternativeName>
        <fullName evidence="20">Ileal Na(+)/bile acid cotransporter</fullName>
    </alternativeName>
    <alternativeName>
        <fullName evidence="16">Ileal sodium-dependent bile acid transporter</fullName>
    </alternativeName>
    <alternativeName>
        <fullName evidence="19">Na(+)-dependent ileal bile acid transporter</fullName>
    </alternativeName>
    <alternativeName>
        <fullName evidence="17">Solute carrier family 10 member 2</fullName>
    </alternativeName>
</protein>
<evidence type="ECO:0000256" key="6">
    <source>
        <dbReference type="ARBA" id="ARBA00022553"/>
    </source>
</evidence>
<evidence type="ECO:0000256" key="24">
    <source>
        <dbReference type="ARBA" id="ARBA00047311"/>
    </source>
</evidence>
<feature type="transmembrane region" description="Helical" evidence="32">
    <location>
        <begin position="302"/>
        <end position="327"/>
    </location>
</feature>
<reference evidence="33 34" key="1">
    <citation type="submission" date="2024-02" db="EMBL/GenBank/DDBJ databases">
        <authorList>
            <person name="Daric V."/>
            <person name="Darras S."/>
        </authorList>
    </citation>
    <scope>NUCLEOTIDE SEQUENCE [LARGE SCALE GENOMIC DNA]</scope>
</reference>
<comment type="catalytic activity">
    <reaction evidence="27">
        <text>tauro-beta-muricholate(out) + 2 Na(+)(out) = tauro-beta-muricholate(in) + 2 Na(+)(in)</text>
        <dbReference type="Rhea" id="RHEA:72179"/>
        <dbReference type="ChEBI" id="CHEBI:29101"/>
        <dbReference type="ChEBI" id="CHEBI:133064"/>
    </reaction>
</comment>
<evidence type="ECO:0000256" key="29">
    <source>
        <dbReference type="ARBA" id="ARBA00048338"/>
    </source>
</evidence>